<reference evidence="1 2" key="1">
    <citation type="submission" date="2016-01" db="EMBL/GenBank/DDBJ databases">
        <authorList>
            <person name="Oliw E.H."/>
        </authorList>
    </citation>
    <scope>NUCLEOTIDE SEQUENCE [LARGE SCALE GENOMIC DNA]</scope>
    <source>
        <strain evidence="1 2">MJR8628B</strain>
    </source>
</reference>
<evidence type="ECO:0000313" key="2">
    <source>
        <dbReference type="Proteomes" id="UP000070092"/>
    </source>
</evidence>
<sequence length="55" mass="5936">MNGHSIHKITHNALPYLDPRFSPGSLAPPAAEQLRSLCPPNPCGGLHKCSNYGLR</sequence>
<dbReference type="Proteomes" id="UP000070092">
    <property type="component" value="Unassembled WGS sequence"/>
</dbReference>
<evidence type="ECO:0000313" key="1">
    <source>
        <dbReference type="EMBL" id="KWZ80244.1"/>
    </source>
</evidence>
<proteinExistence type="predicted"/>
<dbReference type="EMBL" id="LRPO01000048">
    <property type="protein sequence ID" value="KWZ80244.1"/>
    <property type="molecule type" value="Genomic_DNA"/>
</dbReference>
<comment type="caution">
    <text evidence="1">The sequence shown here is derived from an EMBL/GenBank/DDBJ whole genome shotgun (WGS) entry which is preliminary data.</text>
</comment>
<dbReference type="AlphaFoldDB" id="A0A133KL43"/>
<name>A0A133KL43_BIFBI</name>
<organism evidence="1 2">
    <name type="scientific">Bifidobacterium bifidum</name>
    <dbReference type="NCBI Taxonomy" id="1681"/>
    <lineage>
        <taxon>Bacteria</taxon>
        <taxon>Bacillati</taxon>
        <taxon>Actinomycetota</taxon>
        <taxon>Actinomycetes</taxon>
        <taxon>Bifidobacteriales</taxon>
        <taxon>Bifidobacteriaceae</taxon>
        <taxon>Bifidobacterium</taxon>
    </lineage>
</organism>
<accession>A0A133KL43</accession>
<gene>
    <name evidence="1" type="ORF">HMPREF3196_01826</name>
</gene>
<protein>
    <submittedName>
        <fullName evidence="1">Uncharacterized protein</fullName>
    </submittedName>
</protein>